<evidence type="ECO:0000256" key="8">
    <source>
        <dbReference type="ARBA" id="ARBA00023154"/>
    </source>
</evidence>
<dbReference type="InterPro" id="IPR005263">
    <property type="entry name" value="DapA"/>
</dbReference>
<sequence>MTIFKGSAVAIVTPYDNSLEQNINYDVFAELIEFQIENGTDAIVVAGTTGEASTQTDEEQVELVKFCVEKVNGRVPVIAGAGSNDTAHGIQLTKDCVAAGADAILSVTPYYLKTSQAGLLAHYSAIADAVKTTPIILYDVPGRTGMSIAPKTLAELKNIDNIVAIKDATGDLANAVEARYNVGPDFDVYSGNDDTVIPLMSLGGQGVISVLANIAPKQVHEMTHYALNGDFKKATETQTAFKPLIDILFSEPNPIPIKKALSMLGFDTGSVRLPLVPAQEETVAALESEMKRLNLL</sequence>
<dbReference type="UniPathway" id="UPA00034">
    <property type="reaction ID" value="UER00017"/>
</dbReference>
<organism evidence="16 17">
    <name type="scientific">Aerococcus viridans</name>
    <dbReference type="NCBI Taxonomy" id="1377"/>
    <lineage>
        <taxon>Bacteria</taxon>
        <taxon>Bacillati</taxon>
        <taxon>Bacillota</taxon>
        <taxon>Bacilli</taxon>
        <taxon>Lactobacillales</taxon>
        <taxon>Aerococcaceae</taxon>
        <taxon>Aerococcus</taxon>
    </lineage>
</organism>
<name>A0A2J9PNC4_9LACT</name>
<dbReference type="HAMAP" id="MF_00418">
    <property type="entry name" value="DapA"/>
    <property type="match status" value="1"/>
</dbReference>
<comment type="similarity">
    <text evidence="3 12 13">Belongs to the DapA family.</text>
</comment>
<dbReference type="InterPro" id="IPR020625">
    <property type="entry name" value="Schiff_base-form_aldolases_AS"/>
</dbReference>
<dbReference type="PANTHER" id="PTHR12128:SF66">
    <property type="entry name" value="4-HYDROXY-2-OXOGLUTARATE ALDOLASE, MITOCHONDRIAL"/>
    <property type="match status" value="1"/>
</dbReference>
<comment type="function">
    <text evidence="1 12">Catalyzes the condensation of (S)-aspartate-beta-semialdehyde [(S)-ASA] and pyruvate to 4-hydroxy-tetrahydrodipicolinate (HTPA).</text>
</comment>
<evidence type="ECO:0000256" key="4">
    <source>
        <dbReference type="ARBA" id="ARBA00012086"/>
    </source>
</evidence>
<dbReference type="Proteomes" id="UP000192813">
    <property type="component" value="Unassembled WGS sequence"/>
</dbReference>
<dbReference type="GO" id="GO:0019877">
    <property type="term" value="P:diaminopimelate biosynthetic process"/>
    <property type="evidence" value="ECO:0007669"/>
    <property type="project" value="UniProtKB-UniRule"/>
</dbReference>
<dbReference type="SUPFAM" id="SSF51569">
    <property type="entry name" value="Aldolase"/>
    <property type="match status" value="1"/>
</dbReference>
<dbReference type="PRINTS" id="PR00146">
    <property type="entry name" value="DHPICSNTHASE"/>
</dbReference>
<comment type="pathway">
    <text evidence="2 12">Amino-acid biosynthesis; L-lysine biosynthesis via DAP pathway; (S)-tetrahydrodipicolinate from L-aspartate: step 3/4.</text>
</comment>
<comment type="catalytic activity">
    <reaction evidence="11 12">
        <text>L-aspartate 4-semialdehyde + pyruvate = (2S,4S)-4-hydroxy-2,3,4,5-tetrahydrodipicolinate + H2O + H(+)</text>
        <dbReference type="Rhea" id="RHEA:34171"/>
        <dbReference type="ChEBI" id="CHEBI:15361"/>
        <dbReference type="ChEBI" id="CHEBI:15377"/>
        <dbReference type="ChEBI" id="CHEBI:15378"/>
        <dbReference type="ChEBI" id="CHEBI:67139"/>
        <dbReference type="ChEBI" id="CHEBI:537519"/>
        <dbReference type="EC" id="4.3.3.7"/>
    </reaction>
</comment>
<evidence type="ECO:0000256" key="3">
    <source>
        <dbReference type="ARBA" id="ARBA00007592"/>
    </source>
</evidence>
<dbReference type="EMBL" id="NBTM02000001">
    <property type="protein sequence ID" value="PNL91849.1"/>
    <property type="molecule type" value="Genomic_DNA"/>
</dbReference>
<keyword evidence="8 12" id="KW-0457">Lysine biosynthesis</keyword>
<dbReference type="InterPro" id="IPR002220">
    <property type="entry name" value="DapA-like"/>
</dbReference>
<evidence type="ECO:0000256" key="9">
    <source>
        <dbReference type="ARBA" id="ARBA00023239"/>
    </source>
</evidence>
<comment type="subunit">
    <text evidence="12">Homotetramer; dimer of dimers.</text>
</comment>
<dbReference type="Gene3D" id="3.20.20.70">
    <property type="entry name" value="Aldolase class I"/>
    <property type="match status" value="1"/>
</dbReference>
<dbReference type="GO" id="GO:0009089">
    <property type="term" value="P:lysine biosynthetic process via diaminopimelate"/>
    <property type="evidence" value="ECO:0007669"/>
    <property type="project" value="UniProtKB-UniRule"/>
</dbReference>
<dbReference type="Pfam" id="PF00701">
    <property type="entry name" value="DHDPS"/>
    <property type="match status" value="1"/>
</dbReference>
<dbReference type="SMART" id="SM01130">
    <property type="entry name" value="DHDPS"/>
    <property type="match status" value="1"/>
</dbReference>
<accession>A0A2J9PNC4</accession>
<dbReference type="CDD" id="cd00950">
    <property type="entry name" value="DHDPS"/>
    <property type="match status" value="1"/>
</dbReference>
<dbReference type="NCBIfam" id="TIGR00674">
    <property type="entry name" value="dapA"/>
    <property type="match status" value="1"/>
</dbReference>
<feature type="active site" description="Schiff-base intermediate with substrate" evidence="12 14">
    <location>
        <position position="166"/>
    </location>
</feature>
<dbReference type="InterPro" id="IPR013785">
    <property type="entry name" value="Aldolase_TIM"/>
</dbReference>
<reference evidence="17" key="1">
    <citation type="submission" date="2017-12" db="EMBL/GenBank/DDBJ databases">
        <title>FDA dAtabase for Regulatory Grade micrObial Sequences (FDA-ARGOS): Supporting development and validation of Infectious Disease Dx tests.</title>
        <authorList>
            <person name="Hoffmann M."/>
            <person name="Allard M."/>
            <person name="Evans P."/>
            <person name="Brown E."/>
            <person name="Tallon L."/>
            <person name="Sadzewicz L."/>
            <person name="Sengamalay N."/>
            <person name="Ott S."/>
            <person name="Godinez A."/>
            <person name="Nagaraj S."/>
            <person name="Vavikolanu K."/>
            <person name="Aluvathingal J."/>
            <person name="Nadendla S."/>
            <person name="Sichtig H."/>
        </authorList>
    </citation>
    <scope>NUCLEOTIDE SEQUENCE [LARGE SCALE GENOMIC DNA]</scope>
    <source>
        <strain evidence="17">FDAARGOS_249</strain>
    </source>
</reference>
<evidence type="ECO:0000256" key="15">
    <source>
        <dbReference type="PIRSR" id="PIRSR001365-2"/>
    </source>
</evidence>
<keyword evidence="9 12" id="KW-0456">Lyase</keyword>
<protein>
    <recommendedName>
        <fullName evidence="4 12">4-hydroxy-tetrahydrodipicolinate synthase</fullName>
        <shortName evidence="12">HTPA synthase</shortName>
        <ecNumber evidence="4 12">4.3.3.7</ecNumber>
    </recommendedName>
</protein>
<dbReference type="EC" id="4.3.3.7" evidence="4 12"/>
<evidence type="ECO:0000256" key="6">
    <source>
        <dbReference type="ARBA" id="ARBA00022605"/>
    </source>
</evidence>
<keyword evidence="6 12" id="KW-0028">Amino-acid biosynthesis</keyword>
<evidence type="ECO:0000256" key="2">
    <source>
        <dbReference type="ARBA" id="ARBA00005120"/>
    </source>
</evidence>
<feature type="active site" description="Proton donor/acceptor" evidence="12 14">
    <location>
        <position position="138"/>
    </location>
</feature>
<evidence type="ECO:0000256" key="12">
    <source>
        <dbReference type="HAMAP-Rule" id="MF_00418"/>
    </source>
</evidence>
<evidence type="ECO:0000256" key="10">
    <source>
        <dbReference type="ARBA" id="ARBA00023270"/>
    </source>
</evidence>
<evidence type="ECO:0000256" key="11">
    <source>
        <dbReference type="ARBA" id="ARBA00047836"/>
    </source>
</evidence>
<dbReference type="PROSITE" id="PS00666">
    <property type="entry name" value="DHDPS_2"/>
    <property type="match status" value="1"/>
</dbReference>
<comment type="caution">
    <text evidence="12">Was originally thought to be a dihydrodipicolinate synthase (DHDPS), catalyzing the condensation of (S)-aspartate-beta-semialdehyde [(S)-ASA] and pyruvate to dihydrodipicolinate (DHDP). However, it was shown in E.coli that the product of the enzymatic reaction is not dihydrodipicolinate but in fact (4S)-4-hydroxy-2,3,4,5-tetrahydro-(2S)-dipicolinic acid (HTPA), and that the consecutive dehydration reaction leading to DHDP is not spontaneous but catalyzed by DapB.</text>
</comment>
<evidence type="ECO:0000256" key="13">
    <source>
        <dbReference type="PIRNR" id="PIRNR001365"/>
    </source>
</evidence>
<dbReference type="GO" id="GO:0005829">
    <property type="term" value="C:cytosol"/>
    <property type="evidence" value="ECO:0007669"/>
    <property type="project" value="TreeGrafter"/>
</dbReference>
<dbReference type="AlphaFoldDB" id="A0A2J9PNC4"/>
<evidence type="ECO:0000256" key="1">
    <source>
        <dbReference type="ARBA" id="ARBA00003294"/>
    </source>
</evidence>
<evidence type="ECO:0000313" key="17">
    <source>
        <dbReference type="Proteomes" id="UP000192813"/>
    </source>
</evidence>
<dbReference type="InterPro" id="IPR020624">
    <property type="entry name" value="Schiff_base-form_aldolases_CS"/>
</dbReference>
<keyword evidence="5 12" id="KW-0963">Cytoplasm</keyword>
<proteinExistence type="inferred from homology"/>
<dbReference type="RefSeq" id="WP_083069147.1">
    <property type="nucleotide sequence ID" value="NZ_NBTM02000001.1"/>
</dbReference>
<evidence type="ECO:0000256" key="7">
    <source>
        <dbReference type="ARBA" id="ARBA00022915"/>
    </source>
</evidence>
<dbReference type="PIRSF" id="PIRSF001365">
    <property type="entry name" value="DHDPS"/>
    <property type="match status" value="1"/>
</dbReference>
<comment type="subcellular location">
    <subcellularLocation>
        <location evidence="12">Cytoplasm</location>
    </subcellularLocation>
</comment>
<dbReference type="PROSITE" id="PS00665">
    <property type="entry name" value="DHDPS_1"/>
    <property type="match status" value="1"/>
</dbReference>
<comment type="caution">
    <text evidence="16">The sequence shown here is derived from an EMBL/GenBank/DDBJ whole genome shotgun (WGS) entry which is preliminary data.</text>
</comment>
<dbReference type="GO" id="GO:0008840">
    <property type="term" value="F:4-hydroxy-tetrahydrodipicolinate synthase activity"/>
    <property type="evidence" value="ECO:0007669"/>
    <property type="project" value="UniProtKB-UniRule"/>
</dbReference>
<keyword evidence="10 12" id="KW-0704">Schiff base</keyword>
<feature type="site" description="Part of a proton relay during catalysis" evidence="12">
    <location>
        <position position="111"/>
    </location>
</feature>
<gene>
    <name evidence="12" type="primary">dapA</name>
    <name evidence="16" type="ORF">A6J77_006265</name>
</gene>
<dbReference type="PANTHER" id="PTHR12128">
    <property type="entry name" value="DIHYDRODIPICOLINATE SYNTHASE"/>
    <property type="match status" value="1"/>
</dbReference>
<evidence type="ECO:0000313" key="16">
    <source>
        <dbReference type="EMBL" id="PNL91849.1"/>
    </source>
</evidence>
<evidence type="ECO:0000256" key="5">
    <source>
        <dbReference type="ARBA" id="ARBA00022490"/>
    </source>
</evidence>
<feature type="site" description="Part of a proton relay during catalysis" evidence="12">
    <location>
        <position position="48"/>
    </location>
</feature>
<feature type="binding site" evidence="12 15">
    <location>
        <position position="208"/>
    </location>
    <ligand>
        <name>pyruvate</name>
        <dbReference type="ChEBI" id="CHEBI:15361"/>
    </ligand>
</feature>
<evidence type="ECO:0000256" key="14">
    <source>
        <dbReference type="PIRSR" id="PIRSR001365-1"/>
    </source>
</evidence>
<keyword evidence="7 12" id="KW-0220">Diaminopimelate biosynthesis</keyword>
<feature type="binding site" evidence="12 15">
    <location>
        <position position="49"/>
    </location>
    <ligand>
        <name>pyruvate</name>
        <dbReference type="ChEBI" id="CHEBI:15361"/>
    </ligand>
</feature>